<gene>
    <name evidence="1" type="ORF">RPERSI_LOCUS30189</name>
</gene>
<organism evidence="1 2">
    <name type="scientific">Racocetra persica</name>
    <dbReference type="NCBI Taxonomy" id="160502"/>
    <lineage>
        <taxon>Eukaryota</taxon>
        <taxon>Fungi</taxon>
        <taxon>Fungi incertae sedis</taxon>
        <taxon>Mucoromycota</taxon>
        <taxon>Glomeromycotina</taxon>
        <taxon>Glomeromycetes</taxon>
        <taxon>Diversisporales</taxon>
        <taxon>Gigasporaceae</taxon>
        <taxon>Racocetra</taxon>
    </lineage>
</organism>
<feature type="non-terminal residue" evidence="1">
    <location>
        <position position="1"/>
    </location>
</feature>
<keyword evidence="2" id="KW-1185">Reference proteome</keyword>
<proteinExistence type="predicted"/>
<protein>
    <submittedName>
        <fullName evidence="1">11809_t:CDS:1</fullName>
    </submittedName>
</protein>
<dbReference type="Proteomes" id="UP000789920">
    <property type="component" value="Unassembled WGS sequence"/>
</dbReference>
<reference evidence="1" key="1">
    <citation type="submission" date="2021-06" db="EMBL/GenBank/DDBJ databases">
        <authorList>
            <person name="Kallberg Y."/>
            <person name="Tangrot J."/>
            <person name="Rosling A."/>
        </authorList>
    </citation>
    <scope>NUCLEOTIDE SEQUENCE</scope>
    <source>
        <strain evidence="1">MA461A</strain>
    </source>
</reference>
<evidence type="ECO:0000313" key="1">
    <source>
        <dbReference type="EMBL" id="CAG8837141.1"/>
    </source>
</evidence>
<name>A0ACA9SHU9_9GLOM</name>
<comment type="caution">
    <text evidence="1">The sequence shown here is derived from an EMBL/GenBank/DDBJ whole genome shotgun (WGS) entry which is preliminary data.</text>
</comment>
<dbReference type="EMBL" id="CAJVQC010116782">
    <property type="protein sequence ID" value="CAG8837141.1"/>
    <property type="molecule type" value="Genomic_DNA"/>
</dbReference>
<accession>A0ACA9SHU9</accession>
<evidence type="ECO:0000313" key="2">
    <source>
        <dbReference type="Proteomes" id="UP000789920"/>
    </source>
</evidence>
<sequence>GTFLAPIESLSYRGFRTVIEIDLIGTFNACKACFPHLKKSKGVVINVSANLHYQ</sequence>
<feature type="non-terminal residue" evidence="1">
    <location>
        <position position="54"/>
    </location>
</feature>